<evidence type="ECO:0000313" key="1">
    <source>
        <dbReference type="EMBL" id="QTD52192.1"/>
    </source>
</evidence>
<gene>
    <name evidence="1" type="ORF">J3U87_06940</name>
</gene>
<evidence type="ECO:0000313" key="2">
    <source>
        <dbReference type="Proteomes" id="UP000663929"/>
    </source>
</evidence>
<dbReference type="Pfam" id="PF00805">
    <property type="entry name" value="Pentapeptide"/>
    <property type="match status" value="1"/>
</dbReference>
<proteinExistence type="predicted"/>
<dbReference type="AlphaFoldDB" id="A0A8A4TT14"/>
<accession>A0A8A4TT14</accession>
<dbReference type="PANTHER" id="PTHR14136">
    <property type="entry name" value="BTB_POZ DOMAIN-CONTAINING PROTEIN KCTD9"/>
    <property type="match status" value="1"/>
</dbReference>
<dbReference type="Gene3D" id="2.160.20.80">
    <property type="entry name" value="E3 ubiquitin-protein ligase SopA"/>
    <property type="match status" value="1"/>
</dbReference>
<dbReference type="SUPFAM" id="SSF141571">
    <property type="entry name" value="Pentapeptide repeat-like"/>
    <property type="match status" value="1"/>
</dbReference>
<dbReference type="RefSeq" id="WP_237382301.1">
    <property type="nucleotide sequence ID" value="NZ_CP071793.1"/>
</dbReference>
<dbReference type="InterPro" id="IPR001646">
    <property type="entry name" value="5peptide_repeat"/>
</dbReference>
<dbReference type="EMBL" id="CP071793">
    <property type="protein sequence ID" value="QTD52192.1"/>
    <property type="molecule type" value="Genomic_DNA"/>
</dbReference>
<sequence>MKLEEILETRDLSGANLSGHSLGGVNLSGKNLRGADLSFAHLGGAVLRGVDLRNAILNQANLGAADLTGADLRYADLRDANLKGAILMGADLRECMGLRQYPIAPPSHLLKQDPLLEETEDFAEAKKEGFHPISHWGKAFALSANDSDLNQNDTIWRNLKDHLGDLIFGDRNTYKEVRLVRQYKHYSQWAYMISKKGFEQMAAKLGLKIKPKA</sequence>
<dbReference type="Proteomes" id="UP000663929">
    <property type="component" value="Chromosome"/>
</dbReference>
<dbReference type="PANTHER" id="PTHR14136:SF17">
    <property type="entry name" value="BTB_POZ DOMAIN-CONTAINING PROTEIN KCTD9"/>
    <property type="match status" value="1"/>
</dbReference>
<organism evidence="1 2">
    <name type="scientific">Sulfidibacter corallicola</name>
    <dbReference type="NCBI Taxonomy" id="2818388"/>
    <lineage>
        <taxon>Bacteria</taxon>
        <taxon>Pseudomonadati</taxon>
        <taxon>Acidobacteriota</taxon>
        <taxon>Holophagae</taxon>
        <taxon>Acanthopleuribacterales</taxon>
        <taxon>Acanthopleuribacteraceae</taxon>
        <taxon>Sulfidibacter</taxon>
    </lineage>
</organism>
<dbReference type="InterPro" id="IPR051082">
    <property type="entry name" value="Pentapeptide-BTB/POZ_domain"/>
</dbReference>
<reference evidence="1" key="1">
    <citation type="submission" date="2021-03" db="EMBL/GenBank/DDBJ databases">
        <title>Acanthopleuribacteraceae sp. M133.</title>
        <authorList>
            <person name="Wang G."/>
        </authorList>
    </citation>
    <scope>NUCLEOTIDE SEQUENCE</scope>
    <source>
        <strain evidence="1">M133</strain>
    </source>
</reference>
<dbReference type="KEGG" id="scor:J3U87_06940"/>
<name>A0A8A4TT14_SULCO</name>
<protein>
    <submittedName>
        <fullName evidence="1">Pentapeptide repeat-containing protein</fullName>
    </submittedName>
</protein>
<keyword evidence="2" id="KW-1185">Reference proteome</keyword>